<keyword evidence="6" id="KW-0446">Lipid-binding</keyword>
<comment type="subcellular location">
    <subcellularLocation>
        <location evidence="1">Endoplasmic reticulum</location>
    </subcellularLocation>
    <subcellularLocation>
        <location evidence="2">Golgi apparatus</location>
    </subcellularLocation>
</comment>
<organism evidence="10 11">
    <name type="scientific">Catagonus wagneri</name>
    <name type="common">Chacoan peccary</name>
    <dbReference type="NCBI Taxonomy" id="51154"/>
    <lineage>
        <taxon>Eukaryota</taxon>
        <taxon>Metazoa</taxon>
        <taxon>Chordata</taxon>
        <taxon>Craniata</taxon>
        <taxon>Vertebrata</taxon>
        <taxon>Euteleostomi</taxon>
        <taxon>Mammalia</taxon>
        <taxon>Eutheria</taxon>
        <taxon>Laurasiatheria</taxon>
        <taxon>Artiodactyla</taxon>
        <taxon>Suina</taxon>
        <taxon>Tayassuidae</taxon>
        <taxon>Catagonus</taxon>
    </lineage>
</organism>
<keyword evidence="7" id="KW-0379">Hydroxylation</keyword>
<evidence type="ECO:0000256" key="4">
    <source>
        <dbReference type="ARBA" id="ARBA00022824"/>
    </source>
</evidence>
<feature type="domain" description="ACB" evidence="9">
    <location>
        <begin position="1"/>
        <end position="84"/>
    </location>
</feature>
<dbReference type="InterPro" id="IPR000582">
    <property type="entry name" value="Acyl-CoA-binding_protein"/>
</dbReference>
<keyword evidence="3" id="KW-0813">Transport</keyword>
<evidence type="ECO:0000313" key="11">
    <source>
        <dbReference type="Proteomes" id="UP000694540"/>
    </source>
</evidence>
<keyword evidence="11" id="KW-1185">Reference proteome</keyword>
<dbReference type="InterPro" id="IPR014352">
    <property type="entry name" value="FERM/acyl-CoA-bd_prot_sf"/>
</dbReference>
<dbReference type="PROSITE" id="PS51228">
    <property type="entry name" value="ACB_2"/>
    <property type="match status" value="1"/>
</dbReference>
<evidence type="ECO:0000313" key="10">
    <source>
        <dbReference type="Ensembl" id="ENSCWAP00000018300.1"/>
    </source>
</evidence>
<evidence type="ECO:0000256" key="1">
    <source>
        <dbReference type="ARBA" id="ARBA00004240"/>
    </source>
</evidence>
<reference evidence="10" key="1">
    <citation type="submission" date="2025-08" db="UniProtKB">
        <authorList>
            <consortium name="Ensembl"/>
        </authorList>
    </citation>
    <scope>IDENTIFICATION</scope>
</reference>
<dbReference type="AlphaFoldDB" id="A0A8C3WS01"/>
<reference evidence="10" key="2">
    <citation type="submission" date="2025-09" db="UniProtKB">
        <authorList>
            <consortium name="Ensembl"/>
        </authorList>
    </citation>
    <scope>IDENTIFICATION</scope>
</reference>
<evidence type="ECO:0000256" key="6">
    <source>
        <dbReference type="ARBA" id="ARBA00023121"/>
    </source>
</evidence>
<evidence type="ECO:0000256" key="7">
    <source>
        <dbReference type="ARBA" id="ARBA00023278"/>
    </source>
</evidence>
<dbReference type="GO" id="GO:0000062">
    <property type="term" value="F:fatty-acyl-CoA binding"/>
    <property type="evidence" value="ECO:0007669"/>
    <property type="project" value="InterPro"/>
</dbReference>
<accession>A0A8C3WS01</accession>
<dbReference type="PANTHER" id="PTHR23310">
    <property type="entry name" value="ACYL-COA-BINDING PROTEIN, ACBP"/>
    <property type="match status" value="1"/>
</dbReference>
<proteinExistence type="predicted"/>
<dbReference type="Proteomes" id="UP000694540">
    <property type="component" value="Unplaced"/>
</dbReference>
<dbReference type="GO" id="GO:0005783">
    <property type="term" value="C:endoplasmic reticulum"/>
    <property type="evidence" value="ECO:0007669"/>
    <property type="project" value="UniProtKB-SubCell"/>
</dbReference>
<dbReference type="Pfam" id="PF00887">
    <property type="entry name" value="ACBP"/>
    <property type="match status" value="1"/>
</dbReference>
<protein>
    <recommendedName>
        <fullName evidence="8">Acyl-CoA-binding protein</fullName>
    </recommendedName>
</protein>
<dbReference type="PANTHER" id="PTHR23310:SF54">
    <property type="entry name" value="ACYL-COA-BINDING PROTEIN"/>
    <property type="match status" value="1"/>
</dbReference>
<evidence type="ECO:0000256" key="5">
    <source>
        <dbReference type="ARBA" id="ARBA00023034"/>
    </source>
</evidence>
<dbReference type="GO" id="GO:0006631">
    <property type="term" value="P:fatty acid metabolic process"/>
    <property type="evidence" value="ECO:0007669"/>
    <property type="project" value="TreeGrafter"/>
</dbReference>
<keyword evidence="5" id="KW-0333">Golgi apparatus</keyword>
<evidence type="ECO:0000259" key="9">
    <source>
        <dbReference type="PROSITE" id="PS51228"/>
    </source>
</evidence>
<dbReference type="Gene3D" id="1.20.80.10">
    <property type="match status" value="1"/>
</dbReference>
<name>A0A8C3WS01_9CETA</name>
<dbReference type="SUPFAM" id="SSF47027">
    <property type="entry name" value="Acyl-CoA binding protein"/>
    <property type="match status" value="1"/>
</dbReference>
<dbReference type="Ensembl" id="ENSCWAT00000019862.1">
    <property type="protein sequence ID" value="ENSCWAP00000018300.1"/>
    <property type="gene ID" value="ENSCWAG00000014099.1"/>
</dbReference>
<evidence type="ECO:0000256" key="2">
    <source>
        <dbReference type="ARBA" id="ARBA00004555"/>
    </source>
</evidence>
<keyword evidence="4" id="KW-0256">Endoplasmic reticulum</keyword>
<sequence>MQSLRKLLRKLRTSKTKPEDDEMLFIYGYYKQATMGDVSIEWPGMLDLKGKAKWDAWNEQKRTFKEDAMKEYVNKIELKKKYGT</sequence>
<dbReference type="GO" id="GO:0005794">
    <property type="term" value="C:Golgi apparatus"/>
    <property type="evidence" value="ECO:0007669"/>
    <property type="project" value="UniProtKB-SubCell"/>
</dbReference>
<dbReference type="InterPro" id="IPR035984">
    <property type="entry name" value="Acyl-CoA-binding_sf"/>
</dbReference>
<evidence type="ECO:0000256" key="3">
    <source>
        <dbReference type="ARBA" id="ARBA00022448"/>
    </source>
</evidence>
<dbReference type="GeneTree" id="ENSGT00940000154846"/>
<dbReference type="GO" id="GO:0005739">
    <property type="term" value="C:mitochondrion"/>
    <property type="evidence" value="ECO:0007669"/>
    <property type="project" value="TreeGrafter"/>
</dbReference>
<dbReference type="PRINTS" id="PR00689">
    <property type="entry name" value="ACOABINDINGP"/>
</dbReference>
<evidence type="ECO:0000256" key="8">
    <source>
        <dbReference type="ARBA" id="ARBA00039735"/>
    </source>
</evidence>